<feature type="signal peptide" evidence="2">
    <location>
        <begin position="1"/>
        <end position="17"/>
    </location>
</feature>
<feature type="chain" id="PRO_5037355968" description="Alpha/beta hydrolase" evidence="2">
    <location>
        <begin position="18"/>
        <end position="344"/>
    </location>
</feature>
<gene>
    <name evidence="3" type="ORF">KBB96_02650</name>
</gene>
<feature type="region of interest" description="Disordered" evidence="1">
    <location>
        <begin position="325"/>
        <end position="344"/>
    </location>
</feature>
<dbReference type="NCBIfam" id="NF047580">
    <property type="entry name" value="BPSS1187_fam"/>
    <property type="match status" value="1"/>
</dbReference>
<evidence type="ECO:0000313" key="3">
    <source>
        <dbReference type="EMBL" id="QUE51798.1"/>
    </source>
</evidence>
<dbReference type="KEGG" id="lamb:KBB96_02650"/>
<evidence type="ECO:0000313" key="4">
    <source>
        <dbReference type="Proteomes" id="UP000676169"/>
    </source>
</evidence>
<protein>
    <recommendedName>
        <fullName evidence="5">Alpha/beta hydrolase</fullName>
    </recommendedName>
</protein>
<evidence type="ECO:0000256" key="2">
    <source>
        <dbReference type="SAM" id="SignalP"/>
    </source>
</evidence>
<dbReference type="Proteomes" id="UP000676169">
    <property type="component" value="Chromosome"/>
</dbReference>
<keyword evidence="4" id="KW-1185">Reference proteome</keyword>
<dbReference type="RefSeq" id="WP_211631980.1">
    <property type="nucleotide sequence ID" value="NZ_CP073100.1"/>
</dbReference>
<accession>A0A975J0J8</accession>
<proteinExistence type="predicted"/>
<sequence>MIRTLPLLLATALPLLAEPSSPPAEGKRYDLTARASVIDSRAKEHPEIDFLFQKNGKPADVEHATVDTRVAPQGKLVIWLMGYNAGLFERVSGYGLHAIQVHYANGWFSKLYSGQPPADDLFLSKVRLEAATGEDFSPAVEIPKPDGMMERALQFVKWLDHENPQGRWGQFLTEDGKDLRWDRVIISGASHGSTTAARFAKYKAVNRAVLFCGPRDQFEVWQKLPSATPGNRIFAFSHVQDAGWAGDHYPRSWQLMKLNDYGPIVNVDSMPAPYGHTRRLISAADVGGNPDKAHGSVTPGGNSPKGPDGKFLYEDVWRYLFTSPVEKTGRPVPPEPCKLDQRTK</sequence>
<dbReference type="SUPFAM" id="SSF53474">
    <property type="entry name" value="alpha/beta-Hydrolases"/>
    <property type="match status" value="1"/>
</dbReference>
<reference evidence="3" key="1">
    <citation type="submission" date="2021-04" db="EMBL/GenBank/DDBJ databases">
        <title>Luteolibacter sp. 32A isolated from the skin of an Anderson's salamander (Ambystoma andersonii).</title>
        <authorList>
            <person name="Spergser J."/>
            <person name="Busse H.-J."/>
        </authorList>
    </citation>
    <scope>NUCLEOTIDE SEQUENCE</scope>
    <source>
        <strain evidence="3">32A</strain>
    </source>
</reference>
<dbReference type="InterPro" id="IPR029058">
    <property type="entry name" value="AB_hydrolase_fold"/>
</dbReference>
<feature type="region of interest" description="Disordered" evidence="1">
    <location>
        <begin position="285"/>
        <end position="307"/>
    </location>
</feature>
<evidence type="ECO:0000256" key="1">
    <source>
        <dbReference type="SAM" id="MobiDB-lite"/>
    </source>
</evidence>
<organism evidence="3 4">
    <name type="scientific">Luteolibacter ambystomatis</name>
    <dbReference type="NCBI Taxonomy" id="2824561"/>
    <lineage>
        <taxon>Bacteria</taxon>
        <taxon>Pseudomonadati</taxon>
        <taxon>Verrucomicrobiota</taxon>
        <taxon>Verrucomicrobiia</taxon>
        <taxon>Verrucomicrobiales</taxon>
        <taxon>Verrucomicrobiaceae</taxon>
        <taxon>Luteolibacter</taxon>
    </lineage>
</organism>
<dbReference type="InterPro" id="IPR058180">
    <property type="entry name" value="BPSS1187-like"/>
</dbReference>
<evidence type="ECO:0008006" key="5">
    <source>
        <dbReference type="Google" id="ProtNLM"/>
    </source>
</evidence>
<dbReference type="AlphaFoldDB" id="A0A975J0J8"/>
<name>A0A975J0J8_9BACT</name>
<keyword evidence="2" id="KW-0732">Signal</keyword>
<dbReference type="EMBL" id="CP073100">
    <property type="protein sequence ID" value="QUE51798.1"/>
    <property type="molecule type" value="Genomic_DNA"/>
</dbReference>